<dbReference type="AlphaFoldDB" id="A0A0G0VB47"/>
<evidence type="ECO:0000313" key="2">
    <source>
        <dbReference type="EMBL" id="KKR98133.1"/>
    </source>
</evidence>
<dbReference type="EMBL" id="LCAW01000021">
    <property type="protein sequence ID" value="KKR98133.1"/>
    <property type="molecule type" value="Genomic_DNA"/>
</dbReference>
<name>A0A0G0VB47_9BACT</name>
<dbReference type="Pfam" id="PF01541">
    <property type="entry name" value="GIY-YIG"/>
    <property type="match status" value="1"/>
</dbReference>
<sequence length="91" mass="10611">MACIYILFSESKQCFYTGSSRSENAQIRLIAHNSGRVRSTKSGKPWILIYDESHADYHDARKRELFLKTGIGRKWVTEQFGHYKKEIRRGG</sequence>
<dbReference type="Proteomes" id="UP000033930">
    <property type="component" value="Unassembled WGS sequence"/>
</dbReference>
<evidence type="ECO:0000313" key="3">
    <source>
        <dbReference type="Proteomes" id="UP000033930"/>
    </source>
</evidence>
<dbReference type="InterPro" id="IPR000305">
    <property type="entry name" value="GIY-YIG_endonuc"/>
</dbReference>
<gene>
    <name evidence="2" type="ORF">UU50_C0021G0011</name>
</gene>
<accession>A0A0G0VB47</accession>
<dbReference type="SUPFAM" id="SSF82771">
    <property type="entry name" value="GIY-YIG endonuclease"/>
    <property type="match status" value="1"/>
</dbReference>
<protein>
    <submittedName>
        <fullName evidence="2">Excinuclease ABC C subunit domain protein</fullName>
    </submittedName>
</protein>
<reference evidence="2 3" key="1">
    <citation type="journal article" date="2015" name="Nature">
        <title>rRNA introns, odd ribosomes, and small enigmatic genomes across a large radiation of phyla.</title>
        <authorList>
            <person name="Brown C.T."/>
            <person name="Hug L.A."/>
            <person name="Thomas B.C."/>
            <person name="Sharon I."/>
            <person name="Castelle C.J."/>
            <person name="Singh A."/>
            <person name="Wilkins M.J."/>
            <person name="Williams K.H."/>
            <person name="Banfield J.F."/>
        </authorList>
    </citation>
    <scope>NUCLEOTIDE SEQUENCE [LARGE SCALE GENOMIC DNA]</scope>
</reference>
<comment type="caution">
    <text evidence="2">The sequence shown here is derived from an EMBL/GenBank/DDBJ whole genome shotgun (WGS) entry which is preliminary data.</text>
</comment>
<evidence type="ECO:0000259" key="1">
    <source>
        <dbReference type="PROSITE" id="PS50164"/>
    </source>
</evidence>
<proteinExistence type="predicted"/>
<dbReference type="InterPro" id="IPR035901">
    <property type="entry name" value="GIY-YIG_endonuc_sf"/>
</dbReference>
<dbReference type="PROSITE" id="PS50164">
    <property type="entry name" value="GIY_YIG"/>
    <property type="match status" value="1"/>
</dbReference>
<feature type="domain" description="GIY-YIG" evidence="1">
    <location>
        <begin position="1"/>
        <end position="79"/>
    </location>
</feature>
<dbReference type="Gene3D" id="3.40.1440.10">
    <property type="entry name" value="GIY-YIG endonuclease"/>
    <property type="match status" value="1"/>
</dbReference>
<organism evidence="2 3">
    <name type="scientific">Candidatus Uhrbacteria bacterium GW2011_GWC1_41_20</name>
    <dbReference type="NCBI Taxonomy" id="1618983"/>
    <lineage>
        <taxon>Bacteria</taxon>
        <taxon>Candidatus Uhriibacteriota</taxon>
    </lineage>
</organism>